<gene>
    <name evidence="4" type="primary">PCMP-E19_2</name>
    <name evidence="4" type="ORF">g.50187</name>
</gene>
<dbReference type="PANTHER" id="PTHR47926">
    <property type="entry name" value="PENTATRICOPEPTIDE REPEAT-CONTAINING PROTEIN"/>
    <property type="match status" value="1"/>
</dbReference>
<evidence type="ECO:0000256" key="2">
    <source>
        <dbReference type="PROSITE-ProRule" id="PRU00708"/>
    </source>
</evidence>
<dbReference type="FunFam" id="1.25.40.10:FF:000343">
    <property type="entry name" value="Pentatricopeptide repeat-containing protein At3g58590"/>
    <property type="match status" value="1"/>
</dbReference>
<dbReference type="AlphaFoldDB" id="A0A1D1YZE9"/>
<dbReference type="NCBIfam" id="TIGR00756">
    <property type="entry name" value="PPR"/>
    <property type="match status" value="1"/>
</dbReference>
<protein>
    <submittedName>
        <fullName evidence="4">Pentatricopeptide repeat-containing protein At2g33680</fullName>
    </submittedName>
</protein>
<dbReference type="PANTHER" id="PTHR47926:SF347">
    <property type="entry name" value="PENTATRICOPEPTIDE REPEAT-CONTAINING PROTEIN"/>
    <property type="match status" value="1"/>
</dbReference>
<keyword evidence="1" id="KW-0677">Repeat</keyword>
<dbReference type="PROSITE" id="PS51375">
    <property type="entry name" value="PPR"/>
    <property type="match status" value="1"/>
</dbReference>
<name>A0A1D1YZE9_9ARAE</name>
<dbReference type="Pfam" id="PF01535">
    <property type="entry name" value="PPR"/>
    <property type="match status" value="4"/>
</dbReference>
<evidence type="ECO:0000256" key="1">
    <source>
        <dbReference type="ARBA" id="ARBA00022737"/>
    </source>
</evidence>
<dbReference type="InterPro" id="IPR046960">
    <property type="entry name" value="PPR_At4g14850-like_plant"/>
</dbReference>
<reference evidence="4" key="1">
    <citation type="submission" date="2015-07" db="EMBL/GenBank/DDBJ databases">
        <title>Transcriptome Assembly of Anthurium amnicola.</title>
        <authorList>
            <person name="Suzuki J."/>
        </authorList>
    </citation>
    <scope>NUCLEOTIDE SEQUENCE</scope>
</reference>
<proteinExistence type="predicted"/>
<accession>A0A1D1YZE9</accession>
<sequence>MATFTCGVQTSAPAATSLPSSRRKGALSPRGNVTTRLQARQGREAQEWAALVRQLSRDGRPLEALALFREMMLRREWNHHGGRRPDGSPLSTVLRGCEALGAVRSGREVHAFVVRNAEWLVDLCQTQSSLINFYARCGFLLQARLLFDRMSERDVVTWTIMLMAYANCDGFEDEMSVLFDQMLCSGVEPNPHTFTTVLRRVRLQQGHQLHCYIVKRFLDSDAFVGNALVDMYVKHGSLDCAERVFDGIEDKDVACFNSLLSGFGRTGDAEILVSLYWEIGMAGLAANQATYVGLLNGCASSGMMSLSEQFHTHVILNGFGSEVIVQGALLDMYAKCGDLEGARTIFDNLGTKGRSIVTWNSMIG</sequence>
<organism evidence="4">
    <name type="scientific">Anthurium amnicola</name>
    <dbReference type="NCBI Taxonomy" id="1678845"/>
    <lineage>
        <taxon>Eukaryota</taxon>
        <taxon>Viridiplantae</taxon>
        <taxon>Streptophyta</taxon>
        <taxon>Embryophyta</taxon>
        <taxon>Tracheophyta</taxon>
        <taxon>Spermatophyta</taxon>
        <taxon>Magnoliopsida</taxon>
        <taxon>Liliopsida</taxon>
        <taxon>Araceae</taxon>
        <taxon>Pothoideae</taxon>
        <taxon>Potheae</taxon>
        <taxon>Anthurium</taxon>
    </lineage>
</organism>
<dbReference type="EMBL" id="GDJX01007944">
    <property type="protein sequence ID" value="JAT59992.1"/>
    <property type="molecule type" value="Transcribed_RNA"/>
</dbReference>
<feature type="repeat" description="PPR" evidence="2">
    <location>
        <begin position="154"/>
        <end position="189"/>
    </location>
</feature>
<dbReference type="InterPro" id="IPR011990">
    <property type="entry name" value="TPR-like_helical_dom_sf"/>
</dbReference>
<dbReference type="GO" id="GO:0009451">
    <property type="term" value="P:RNA modification"/>
    <property type="evidence" value="ECO:0007669"/>
    <property type="project" value="InterPro"/>
</dbReference>
<feature type="region of interest" description="Disordered" evidence="3">
    <location>
        <begin position="1"/>
        <end position="31"/>
    </location>
</feature>
<dbReference type="InterPro" id="IPR002885">
    <property type="entry name" value="PPR_rpt"/>
</dbReference>
<dbReference type="Pfam" id="PF13041">
    <property type="entry name" value="PPR_2"/>
    <property type="match status" value="1"/>
</dbReference>
<evidence type="ECO:0000256" key="3">
    <source>
        <dbReference type="SAM" id="MobiDB-lite"/>
    </source>
</evidence>
<feature type="non-terminal residue" evidence="4">
    <location>
        <position position="364"/>
    </location>
</feature>
<dbReference type="Gene3D" id="1.25.40.10">
    <property type="entry name" value="Tetratricopeptide repeat domain"/>
    <property type="match status" value="2"/>
</dbReference>
<evidence type="ECO:0000313" key="4">
    <source>
        <dbReference type="EMBL" id="JAT59992.1"/>
    </source>
</evidence>
<feature type="compositionally biased region" description="Low complexity" evidence="3">
    <location>
        <begin position="10"/>
        <end position="20"/>
    </location>
</feature>
<dbReference type="GO" id="GO:0003723">
    <property type="term" value="F:RNA binding"/>
    <property type="evidence" value="ECO:0007669"/>
    <property type="project" value="InterPro"/>
</dbReference>